<organism evidence="3">
    <name type="scientific">Streptomyces sp. NBC_00180</name>
    <dbReference type="NCBI Taxonomy" id="2903632"/>
    <lineage>
        <taxon>Bacteria</taxon>
        <taxon>Bacillati</taxon>
        <taxon>Actinomycetota</taxon>
        <taxon>Actinomycetes</taxon>
        <taxon>Kitasatosporales</taxon>
        <taxon>Streptomycetaceae</taxon>
        <taxon>Streptomyces</taxon>
    </lineage>
</organism>
<proteinExistence type="predicted"/>
<dbReference type="InterPro" id="IPR025668">
    <property type="entry name" value="Tnp_DDE_dom"/>
</dbReference>
<evidence type="ECO:0000313" key="3">
    <source>
        <dbReference type="EMBL" id="WTP91365.1"/>
    </source>
</evidence>
<gene>
    <name evidence="3" type="ORF">OG477_41390</name>
</gene>
<feature type="domain" description="Transposase DDE" evidence="2">
    <location>
        <begin position="18"/>
        <end position="115"/>
    </location>
</feature>
<evidence type="ECO:0000256" key="1">
    <source>
        <dbReference type="SAM" id="MobiDB-lite"/>
    </source>
</evidence>
<protein>
    <submittedName>
        <fullName evidence="3">Transposase</fullName>
    </submittedName>
</protein>
<feature type="compositionally biased region" description="Basic residues" evidence="1">
    <location>
        <begin position="160"/>
        <end position="172"/>
    </location>
</feature>
<dbReference type="Pfam" id="PF13701">
    <property type="entry name" value="DDE_Tnp_1_4"/>
    <property type="match status" value="1"/>
</dbReference>
<name>A0AAU1I999_9ACTN</name>
<feature type="region of interest" description="Disordered" evidence="1">
    <location>
        <begin position="121"/>
        <end position="178"/>
    </location>
</feature>
<accession>A0AAU1I999</accession>
<feature type="compositionally biased region" description="Basic and acidic residues" evidence="1">
    <location>
        <begin position="129"/>
        <end position="142"/>
    </location>
</feature>
<evidence type="ECO:0000259" key="2">
    <source>
        <dbReference type="Pfam" id="PF13701"/>
    </source>
</evidence>
<sequence>MWGIAGSRQPQFLDALARSHATVEDRVRAGKAMGLRNLPSKKWQVNAAWMPAANLGHDLNCWVRLPALHGVEDLALARPDTMRHRLYSIPARLVRHARRRRLRLDRTWPWADAFALEPGIASPGFRPSADGHHPDKPRKESRSGPVEPGAAAASHDGPPHRHRGQTGHRPRHSPPTGH</sequence>
<reference evidence="3" key="1">
    <citation type="submission" date="2022-10" db="EMBL/GenBank/DDBJ databases">
        <title>The complete genomes of actinobacterial strains from the NBC collection.</title>
        <authorList>
            <person name="Joergensen T.S."/>
            <person name="Alvarez Arevalo M."/>
            <person name="Sterndorff E.B."/>
            <person name="Faurdal D."/>
            <person name="Vuksanovic O."/>
            <person name="Mourched A.-S."/>
            <person name="Charusanti P."/>
            <person name="Shaw S."/>
            <person name="Blin K."/>
            <person name="Weber T."/>
        </authorList>
    </citation>
    <scope>NUCLEOTIDE SEQUENCE</scope>
    <source>
        <strain evidence="3">NBC 00180</strain>
    </source>
</reference>
<dbReference type="EMBL" id="CP108140">
    <property type="protein sequence ID" value="WTP91365.1"/>
    <property type="molecule type" value="Genomic_DNA"/>
</dbReference>
<dbReference type="AlphaFoldDB" id="A0AAU1I999"/>